<evidence type="ECO:0000256" key="4">
    <source>
        <dbReference type="ARBA" id="ARBA00023295"/>
    </source>
</evidence>
<evidence type="ECO:0000256" key="6">
    <source>
        <dbReference type="PIRSR" id="PIRSR606710-2"/>
    </source>
</evidence>
<dbReference type="GO" id="GO:0004553">
    <property type="term" value="F:hydrolase activity, hydrolyzing O-glycosyl compounds"/>
    <property type="evidence" value="ECO:0007669"/>
    <property type="project" value="InterPro"/>
</dbReference>
<protein>
    <submittedName>
        <fullName evidence="9">Glycosyl hydrolases family 43</fullName>
    </submittedName>
</protein>
<dbReference type="PROSITE" id="PS51257">
    <property type="entry name" value="PROKAR_LIPOPROTEIN"/>
    <property type="match status" value="1"/>
</dbReference>
<dbReference type="Proteomes" id="UP000184192">
    <property type="component" value="Unassembled WGS sequence"/>
</dbReference>
<feature type="chain" id="PRO_5009917225" evidence="7">
    <location>
        <begin position="22"/>
        <end position="630"/>
    </location>
</feature>
<keyword evidence="4" id="KW-0326">Glycosidase</keyword>
<evidence type="ECO:0000256" key="3">
    <source>
        <dbReference type="ARBA" id="ARBA00022801"/>
    </source>
</evidence>
<evidence type="ECO:0000313" key="10">
    <source>
        <dbReference type="Proteomes" id="UP000184192"/>
    </source>
</evidence>
<dbReference type="CDD" id="cd08998">
    <property type="entry name" value="GH43_Arb43a-like"/>
    <property type="match status" value="1"/>
</dbReference>
<keyword evidence="7" id="KW-0732">Signal</keyword>
<evidence type="ECO:0000256" key="1">
    <source>
        <dbReference type="ARBA" id="ARBA00004834"/>
    </source>
</evidence>
<dbReference type="Pfam" id="PF16369">
    <property type="entry name" value="GH43_C"/>
    <property type="match status" value="1"/>
</dbReference>
<evidence type="ECO:0000259" key="8">
    <source>
        <dbReference type="Pfam" id="PF16369"/>
    </source>
</evidence>
<keyword evidence="10" id="KW-1185">Reference proteome</keyword>
<feature type="active site" description="Proton donor" evidence="5">
    <location>
        <position position="402"/>
    </location>
</feature>
<proteinExistence type="inferred from homology"/>
<dbReference type="InterPro" id="IPR032291">
    <property type="entry name" value="Abn2_C"/>
</dbReference>
<name>A0A1M6EWQ0_9BACE</name>
<dbReference type="SUPFAM" id="SSF75005">
    <property type="entry name" value="Arabinanase/levansucrase/invertase"/>
    <property type="match status" value="1"/>
</dbReference>
<reference evidence="10" key="1">
    <citation type="submission" date="2016-11" db="EMBL/GenBank/DDBJ databases">
        <authorList>
            <person name="Varghese N."/>
            <person name="Submissions S."/>
        </authorList>
    </citation>
    <scope>NUCLEOTIDE SEQUENCE [LARGE SCALE GENOMIC DNA]</scope>
    <source>
        <strain evidence="10">DSM 26884</strain>
    </source>
</reference>
<feature type="domain" description="Extracellular endo-alpha-(1-&gt;5)-L-arabinanase C-terminal" evidence="8">
    <location>
        <begin position="524"/>
        <end position="626"/>
    </location>
</feature>
<dbReference type="EMBL" id="FQZN01000010">
    <property type="protein sequence ID" value="SHI89904.1"/>
    <property type="molecule type" value="Genomic_DNA"/>
</dbReference>
<dbReference type="InterPro" id="IPR050727">
    <property type="entry name" value="GH43_arabinanases"/>
</dbReference>
<comment type="similarity">
    <text evidence="2">Belongs to the glycosyl hydrolase 43 family.</text>
</comment>
<dbReference type="Pfam" id="PF04616">
    <property type="entry name" value="Glyco_hydro_43"/>
    <property type="match status" value="1"/>
</dbReference>
<feature type="active site" description="Proton acceptor" evidence="5">
    <location>
        <position position="167"/>
    </location>
</feature>
<evidence type="ECO:0000256" key="7">
    <source>
        <dbReference type="SAM" id="SignalP"/>
    </source>
</evidence>
<sequence length="630" mass="70218">MKQYKCLIALFAAALFTGACSDDDNDYGTEGIAIETPAVTGETSTSSASLSVAVNMRDDVRYSGAGFCYSLQSSPTIHSATVKALISNGTLSATLTDLAPKRTYYARAFVCIYQGDVVYSPEFTFSTADGTLDEQLAAYQAPTYPDNYIAIADWSMRGQWNLANVHDPTVVLGEDGYYYMYQTDASYGNAHGGHGHFHARRSKNLIDWEYLGRTMKELPGWVVPKLNEIRQGMGLQSVATAAEISYGFWAPCVRKVRNGLYRMYYSITCPGLLNGEGTWSERAFIGMMENTNLSNNDGWVDKGYIVTNASDKGLEFNVTAGDWANCYYKWNAIDPSYIITPEGAHWLIYGSWHSGIVAMELNEVTGMPKQSLGIPWAEGNAPAEYGQLIATRQAGNRWQASEGPEIVYNPQTEYYYLFMAYDALETPYNTRVARSKSITGPYLGIDGANVTEGADMYPVVTHPYKFANSEGWVGISHCAIFDDGNGNWYYASQGRLPESVDNAVMLGHVRSIRWTKDGWPLVMPERYGAVPQAAITEEELIGDWEHIDLSYVFGQQKESSTMTLTDDHKVSEGTWKDSSWSFDAENQILTVNGVDLYLQRETDWEAKPRTHTIVYASYTDNKTYWGKKSK</sequence>
<dbReference type="PANTHER" id="PTHR43301:SF3">
    <property type="entry name" value="ARABINAN ENDO-1,5-ALPHA-L-ARABINOSIDASE A-RELATED"/>
    <property type="match status" value="1"/>
</dbReference>
<dbReference type="PANTHER" id="PTHR43301">
    <property type="entry name" value="ARABINAN ENDO-1,5-ALPHA-L-ARABINOSIDASE"/>
    <property type="match status" value="1"/>
</dbReference>
<feature type="site" description="Important for catalytic activity, responsible for pKa modulation of the active site Glu and correct orientation of both the proton donor and substrate" evidence="6">
    <location>
        <position position="334"/>
    </location>
</feature>
<dbReference type="eggNOG" id="COG3507">
    <property type="taxonomic scope" value="Bacteria"/>
</dbReference>
<gene>
    <name evidence="9" type="ORF">SAMN05444350_110112</name>
</gene>
<dbReference type="GO" id="GO:0005975">
    <property type="term" value="P:carbohydrate metabolic process"/>
    <property type="evidence" value="ECO:0007669"/>
    <property type="project" value="InterPro"/>
</dbReference>
<dbReference type="InterPro" id="IPR023296">
    <property type="entry name" value="Glyco_hydro_beta-prop_sf"/>
</dbReference>
<dbReference type="GeneID" id="92712069"/>
<keyword evidence="3 9" id="KW-0378">Hydrolase</keyword>
<dbReference type="InterPro" id="IPR006710">
    <property type="entry name" value="Glyco_hydro_43"/>
</dbReference>
<evidence type="ECO:0000256" key="5">
    <source>
        <dbReference type="PIRSR" id="PIRSR606710-1"/>
    </source>
</evidence>
<dbReference type="Gene3D" id="2.115.10.20">
    <property type="entry name" value="Glycosyl hydrolase domain, family 43"/>
    <property type="match status" value="1"/>
</dbReference>
<accession>A0A1M6EWQ0</accession>
<dbReference type="RefSeq" id="WP_025831667.1">
    <property type="nucleotide sequence ID" value="NZ_FQZN01000010.1"/>
</dbReference>
<organism evidence="9 10">
    <name type="scientific">Bacteroides stercorirosoris</name>
    <dbReference type="NCBI Taxonomy" id="871324"/>
    <lineage>
        <taxon>Bacteria</taxon>
        <taxon>Pseudomonadati</taxon>
        <taxon>Bacteroidota</taxon>
        <taxon>Bacteroidia</taxon>
        <taxon>Bacteroidales</taxon>
        <taxon>Bacteroidaceae</taxon>
        <taxon>Bacteroides</taxon>
    </lineage>
</organism>
<evidence type="ECO:0000256" key="2">
    <source>
        <dbReference type="ARBA" id="ARBA00009865"/>
    </source>
</evidence>
<evidence type="ECO:0000313" key="9">
    <source>
        <dbReference type="EMBL" id="SHI89904.1"/>
    </source>
</evidence>
<feature type="signal peptide" evidence="7">
    <location>
        <begin position="1"/>
        <end position="21"/>
    </location>
</feature>
<dbReference type="AlphaFoldDB" id="A0A1M6EWQ0"/>
<comment type="pathway">
    <text evidence="1">Glycan metabolism; L-arabinan degradation.</text>
</comment>